<dbReference type="EMBL" id="JAPEIS010000011">
    <property type="protein sequence ID" value="KAJ8062023.1"/>
    <property type="molecule type" value="Genomic_DNA"/>
</dbReference>
<feature type="compositionally biased region" description="Polar residues" evidence="1">
    <location>
        <begin position="13"/>
        <end position="23"/>
    </location>
</feature>
<evidence type="ECO:0000256" key="1">
    <source>
        <dbReference type="SAM" id="MobiDB-lite"/>
    </source>
</evidence>
<name>A0A9X0AJC2_9HELO</name>
<proteinExistence type="predicted"/>
<feature type="compositionally biased region" description="Polar residues" evidence="1">
    <location>
        <begin position="229"/>
        <end position="245"/>
    </location>
</feature>
<accession>A0A9X0AJC2</accession>
<dbReference type="AlphaFoldDB" id="A0A9X0AJC2"/>
<reference evidence="2" key="1">
    <citation type="submission" date="2022-11" db="EMBL/GenBank/DDBJ databases">
        <title>Genome Resource of Sclerotinia nivalis Strain SnTB1, a Plant Pathogen Isolated from American Ginseng.</title>
        <authorList>
            <person name="Fan S."/>
        </authorList>
    </citation>
    <scope>NUCLEOTIDE SEQUENCE</scope>
    <source>
        <strain evidence="2">SnTB1</strain>
    </source>
</reference>
<feature type="region of interest" description="Disordered" evidence="1">
    <location>
        <begin position="1"/>
        <end position="23"/>
    </location>
</feature>
<keyword evidence="3" id="KW-1185">Reference proteome</keyword>
<evidence type="ECO:0000313" key="3">
    <source>
        <dbReference type="Proteomes" id="UP001152300"/>
    </source>
</evidence>
<sequence length="321" mass="35956">MTSIDQRLEPKDNNNNLADSGQSDNELLENFDFDKYFADTSMDMLYKGFCSHIEFFDEENVQPVKEESPDLAQPSTPSVLDSIMKVPSDLSAETPSKLSVPICPVATGIVDDEGVCESKPFPNLLEAPISGVLDGTAHESVLVSKDSETSEVVDDKAIVFKPSEVKTEQSTIYVQQPLDLVTIDLTESNSKESAPSVTLEKVQKNQNLPSSIESSTILSSKNRKLSEAYNSVSTSESQDNVSPISRHTKRKTSFRKHLSDENVFLRSSVEDIDELLEENRQEITLMEKKRVRLIALKDKFLGWGAHDQKVTGEWEQRSNWY</sequence>
<dbReference type="OrthoDB" id="3556154at2759"/>
<protein>
    <submittedName>
        <fullName evidence="2">Uncharacterized protein</fullName>
    </submittedName>
</protein>
<organism evidence="2 3">
    <name type="scientific">Sclerotinia nivalis</name>
    <dbReference type="NCBI Taxonomy" id="352851"/>
    <lineage>
        <taxon>Eukaryota</taxon>
        <taxon>Fungi</taxon>
        <taxon>Dikarya</taxon>
        <taxon>Ascomycota</taxon>
        <taxon>Pezizomycotina</taxon>
        <taxon>Leotiomycetes</taxon>
        <taxon>Helotiales</taxon>
        <taxon>Sclerotiniaceae</taxon>
        <taxon>Sclerotinia</taxon>
    </lineage>
</organism>
<feature type="region of interest" description="Disordered" evidence="1">
    <location>
        <begin position="229"/>
        <end position="253"/>
    </location>
</feature>
<gene>
    <name evidence="2" type="ORF">OCU04_009804</name>
</gene>
<evidence type="ECO:0000313" key="2">
    <source>
        <dbReference type="EMBL" id="KAJ8062023.1"/>
    </source>
</evidence>
<comment type="caution">
    <text evidence="2">The sequence shown here is derived from an EMBL/GenBank/DDBJ whole genome shotgun (WGS) entry which is preliminary data.</text>
</comment>
<dbReference type="Proteomes" id="UP001152300">
    <property type="component" value="Unassembled WGS sequence"/>
</dbReference>
<feature type="compositionally biased region" description="Basic and acidic residues" evidence="1">
    <location>
        <begin position="1"/>
        <end position="12"/>
    </location>
</feature>